<comment type="caution">
    <text evidence="1">The sequence shown here is derived from an EMBL/GenBank/DDBJ whole genome shotgun (WGS) entry which is preliminary data.</text>
</comment>
<gene>
    <name evidence="1" type="ORF">HID58_028743</name>
</gene>
<evidence type="ECO:0000313" key="2">
    <source>
        <dbReference type="Proteomes" id="UP000824890"/>
    </source>
</evidence>
<organism evidence="1 2">
    <name type="scientific">Brassica napus</name>
    <name type="common">Rape</name>
    <dbReference type="NCBI Taxonomy" id="3708"/>
    <lineage>
        <taxon>Eukaryota</taxon>
        <taxon>Viridiplantae</taxon>
        <taxon>Streptophyta</taxon>
        <taxon>Embryophyta</taxon>
        <taxon>Tracheophyta</taxon>
        <taxon>Spermatophyta</taxon>
        <taxon>Magnoliopsida</taxon>
        <taxon>eudicotyledons</taxon>
        <taxon>Gunneridae</taxon>
        <taxon>Pentapetalae</taxon>
        <taxon>rosids</taxon>
        <taxon>malvids</taxon>
        <taxon>Brassicales</taxon>
        <taxon>Brassicaceae</taxon>
        <taxon>Brassiceae</taxon>
        <taxon>Brassica</taxon>
    </lineage>
</organism>
<evidence type="ECO:0000313" key="1">
    <source>
        <dbReference type="EMBL" id="KAH0914297.1"/>
    </source>
</evidence>
<proteinExistence type="predicted"/>
<name>A0ABQ8CB34_BRANA</name>
<keyword evidence="2" id="KW-1185">Reference proteome</keyword>
<dbReference type="EMBL" id="JAGKQM010000008">
    <property type="protein sequence ID" value="KAH0914297.1"/>
    <property type="molecule type" value="Genomic_DNA"/>
</dbReference>
<protein>
    <submittedName>
        <fullName evidence="1">Uncharacterized protein</fullName>
    </submittedName>
</protein>
<dbReference type="Proteomes" id="UP000824890">
    <property type="component" value="Unassembled WGS sequence"/>
</dbReference>
<accession>A0ABQ8CB34</accession>
<reference evidence="1 2" key="1">
    <citation type="submission" date="2021-05" db="EMBL/GenBank/DDBJ databases">
        <title>Genome Assembly of Synthetic Allotetraploid Brassica napus Reveals Homoeologous Exchanges between Subgenomes.</title>
        <authorList>
            <person name="Davis J.T."/>
        </authorList>
    </citation>
    <scope>NUCLEOTIDE SEQUENCE [LARGE SCALE GENOMIC DNA]</scope>
    <source>
        <strain evidence="2">cv. Da-Ae</strain>
        <tissue evidence="1">Seedling</tissue>
    </source>
</reference>
<sequence>MCWLLAATQETAMNGESSSVRISPKHEGVVEISDSVPLIPPLGISVIMHCLYRNRSDDDKRRKLSPLERNNTISNLEEQRELKLQDMWTFNEVRALQTGLIQFTLPAYTHNAL</sequence>